<accession>A0AAW5R1U2</accession>
<dbReference type="AlphaFoldDB" id="A0AAW5R1U2"/>
<dbReference type="Pfam" id="PF21973">
    <property type="entry name" value="DUF6925"/>
    <property type="match status" value="1"/>
</dbReference>
<proteinExistence type="predicted"/>
<organism evidence="1 2">
    <name type="scientific">Microbaculum marinisediminis</name>
    <dbReference type="NCBI Taxonomy" id="2931392"/>
    <lineage>
        <taxon>Bacteria</taxon>
        <taxon>Pseudomonadati</taxon>
        <taxon>Pseudomonadota</taxon>
        <taxon>Alphaproteobacteria</taxon>
        <taxon>Hyphomicrobiales</taxon>
        <taxon>Tepidamorphaceae</taxon>
        <taxon>Microbaculum</taxon>
    </lineage>
</organism>
<evidence type="ECO:0000313" key="2">
    <source>
        <dbReference type="Proteomes" id="UP001320898"/>
    </source>
</evidence>
<protein>
    <submittedName>
        <fullName evidence="1">Uncharacterized protein</fullName>
    </submittedName>
</protein>
<gene>
    <name evidence="1" type="ORF">MUB46_20535</name>
</gene>
<sequence>MTDDTTVASGPYADRATCLATVIAEKLRDPGTAWSLGTFGAIAEFLYDDGEPIELGTASDHVCAATDRGAIRLDFDADMVAFAYETPNSAPDRWSHAVALCLPRATCAASRRTVLTELGPDVAAVRPRDREAILFDLGLGTLQVDACVRVSDPAVVARFREWCGTSLFAPGNPLGPAMPDISPHRVFTCRFGRIEVFQPIPPADGRSPEGPHTHLIPKLLRTGQTHARTVPIPEHLVPCAYIHPPHPVVDIMGRAKPFDRRAYVEFQALLRSFGDPELVSLKTRLLMALHRGEEPGGEPPRGRHATATAKLAERQFAAMNALQS</sequence>
<evidence type="ECO:0000313" key="1">
    <source>
        <dbReference type="EMBL" id="MCT8974261.1"/>
    </source>
</evidence>
<dbReference type="Proteomes" id="UP001320898">
    <property type="component" value="Unassembled WGS sequence"/>
</dbReference>
<reference evidence="1 2" key="1">
    <citation type="submission" date="2022-04" db="EMBL/GenBank/DDBJ databases">
        <authorList>
            <person name="Ye Y.-Q."/>
            <person name="Du Z.-J."/>
        </authorList>
    </citation>
    <scope>NUCLEOTIDE SEQUENCE [LARGE SCALE GENOMIC DNA]</scope>
    <source>
        <strain evidence="1 2">A6E488</strain>
    </source>
</reference>
<dbReference type="RefSeq" id="WP_261617846.1">
    <property type="nucleotide sequence ID" value="NZ_JALIDZ010000011.1"/>
</dbReference>
<keyword evidence="2" id="KW-1185">Reference proteome</keyword>
<dbReference type="InterPro" id="IPR053838">
    <property type="entry name" value="DUF6925"/>
</dbReference>
<comment type="caution">
    <text evidence="1">The sequence shown here is derived from an EMBL/GenBank/DDBJ whole genome shotgun (WGS) entry which is preliminary data.</text>
</comment>
<dbReference type="EMBL" id="JALIDZ010000011">
    <property type="protein sequence ID" value="MCT8974261.1"/>
    <property type="molecule type" value="Genomic_DNA"/>
</dbReference>
<name>A0AAW5R1U2_9HYPH</name>